<keyword evidence="7" id="KW-0704">Schiff base</keyword>
<comment type="subunit">
    <text evidence="4">Homotrimer.</text>
</comment>
<dbReference type="PANTHER" id="PTHR30246:SF1">
    <property type="entry name" value="2-DEHYDRO-3-DEOXY-6-PHOSPHOGALACTONATE ALDOLASE-RELATED"/>
    <property type="match status" value="1"/>
</dbReference>
<dbReference type="KEGG" id="mtar:DF168_01488"/>
<keyword evidence="6" id="KW-0456">Lyase</keyword>
<dbReference type="PROSITE" id="PS00159">
    <property type="entry name" value="ALDOLASE_KDPG_KHG_1"/>
    <property type="match status" value="1"/>
</dbReference>
<evidence type="ECO:0000256" key="7">
    <source>
        <dbReference type="ARBA" id="ARBA00023270"/>
    </source>
</evidence>
<evidence type="ECO:0000256" key="4">
    <source>
        <dbReference type="ARBA" id="ARBA00011233"/>
    </source>
</evidence>
<sequence>MELPFNLKLAERLSQTQVVAVIVIEKVEDAVPMANALMEGGIDAIELTLRTPVAIEAMKKIVRELPEMSVGIGTVIEIEQARTVHGEGAAFAVAPGMNRKVMEEAIRLGLSFAPGVATPSDIETALEYGCRLLKFFPAEPIGGLSYLRSMAAPYMHLGIKYIPLGGIKPANLKEYLEDPLIAAIGGSWIAPKDLINEKNWNMITVNSREAREITLS</sequence>
<evidence type="ECO:0000256" key="1">
    <source>
        <dbReference type="ARBA" id="ARBA00000654"/>
    </source>
</evidence>
<dbReference type="InterPro" id="IPR031338">
    <property type="entry name" value="KDPG/KHG_AS_2"/>
</dbReference>
<name>A0A2Z4AQS2_9BACT</name>
<dbReference type="InterPro" id="IPR031337">
    <property type="entry name" value="KDPG/KHG_AS_1"/>
</dbReference>
<evidence type="ECO:0000256" key="3">
    <source>
        <dbReference type="ARBA" id="ARBA00006906"/>
    </source>
</evidence>
<dbReference type="PROSITE" id="PS00160">
    <property type="entry name" value="ALDOLASE_KDPG_KHG_2"/>
    <property type="match status" value="1"/>
</dbReference>
<dbReference type="NCBIfam" id="TIGR01182">
    <property type="entry name" value="eda"/>
    <property type="match status" value="1"/>
</dbReference>
<evidence type="ECO:0000313" key="10">
    <source>
        <dbReference type="Proteomes" id="UP000247465"/>
    </source>
</evidence>
<evidence type="ECO:0000256" key="6">
    <source>
        <dbReference type="ARBA" id="ARBA00023239"/>
    </source>
</evidence>
<dbReference type="PANTHER" id="PTHR30246">
    <property type="entry name" value="2-KETO-3-DEOXY-6-PHOSPHOGLUCONATE ALDOLASE"/>
    <property type="match status" value="1"/>
</dbReference>
<organism evidence="9 10">
    <name type="scientific">Candidatus Moanibacter tarae</name>
    <dbReference type="NCBI Taxonomy" id="2200854"/>
    <lineage>
        <taxon>Bacteria</taxon>
        <taxon>Pseudomonadati</taxon>
        <taxon>Verrucomicrobiota</taxon>
        <taxon>Opitutia</taxon>
        <taxon>Puniceicoccales</taxon>
        <taxon>Puniceicoccales incertae sedis</taxon>
        <taxon>Candidatus Moanibacter</taxon>
    </lineage>
</organism>
<dbReference type="EMBL" id="CP029803">
    <property type="protein sequence ID" value="AWT60282.1"/>
    <property type="molecule type" value="Genomic_DNA"/>
</dbReference>
<dbReference type="Gene3D" id="3.20.20.70">
    <property type="entry name" value="Aldolase class I"/>
    <property type="match status" value="1"/>
</dbReference>
<reference evidence="9 10" key="1">
    <citation type="submission" date="2018-06" db="EMBL/GenBank/DDBJ databases">
        <title>Draft Genome Sequence of a Novel Marine Bacterium Related to the Verrucomicrobia.</title>
        <authorList>
            <person name="Vosseberg J."/>
            <person name="Martijn J."/>
            <person name="Ettema T.J.G."/>
        </authorList>
    </citation>
    <scope>NUCLEOTIDE SEQUENCE [LARGE SCALE GENOMIC DNA]</scope>
    <source>
        <strain evidence="9">TARA_B100001123</strain>
    </source>
</reference>
<comment type="pathway">
    <text evidence="2">Carbohydrate acid metabolism; 2-dehydro-3-deoxy-D-gluconate degradation; D-glyceraldehyde 3-phosphate and pyruvate from 2-dehydro-3-deoxy-D-gluconate: step 2/2.</text>
</comment>
<gene>
    <name evidence="9" type="primary">eda</name>
    <name evidence="9" type="ORF">DF168_01488</name>
</gene>
<dbReference type="Proteomes" id="UP000247465">
    <property type="component" value="Chromosome"/>
</dbReference>
<dbReference type="GO" id="GO:0008675">
    <property type="term" value="F:2-dehydro-3-deoxy-phosphogluconate aldolase activity"/>
    <property type="evidence" value="ECO:0007669"/>
    <property type="project" value="UniProtKB-EC"/>
</dbReference>
<evidence type="ECO:0000256" key="5">
    <source>
        <dbReference type="ARBA" id="ARBA00013063"/>
    </source>
</evidence>
<dbReference type="InterPro" id="IPR013785">
    <property type="entry name" value="Aldolase_TIM"/>
</dbReference>
<dbReference type="EC" id="4.1.2.14" evidence="5"/>
<protein>
    <recommendedName>
        <fullName evidence="5">2-dehydro-3-deoxy-phosphogluconate aldolase</fullName>
        <ecNumber evidence="5">4.1.2.14</ecNumber>
    </recommendedName>
</protein>
<dbReference type="CDD" id="cd00452">
    <property type="entry name" value="KDPG_aldolase"/>
    <property type="match status" value="1"/>
</dbReference>
<evidence type="ECO:0000256" key="2">
    <source>
        <dbReference type="ARBA" id="ARBA00004736"/>
    </source>
</evidence>
<dbReference type="InterPro" id="IPR000887">
    <property type="entry name" value="Aldlse_KDPG_KHG"/>
</dbReference>
<dbReference type="SUPFAM" id="SSF51569">
    <property type="entry name" value="Aldolase"/>
    <property type="match status" value="1"/>
</dbReference>
<evidence type="ECO:0000256" key="8">
    <source>
        <dbReference type="ARBA" id="ARBA00023277"/>
    </source>
</evidence>
<dbReference type="AlphaFoldDB" id="A0A2Z4AQS2"/>
<proteinExistence type="inferred from homology"/>
<comment type="similarity">
    <text evidence="3">Belongs to the KHG/KDPG aldolase family.</text>
</comment>
<evidence type="ECO:0000313" key="9">
    <source>
        <dbReference type="EMBL" id="AWT60282.1"/>
    </source>
</evidence>
<accession>A0A2Z4AQS2</accession>
<dbReference type="Pfam" id="PF01081">
    <property type="entry name" value="Aldolase"/>
    <property type="match status" value="1"/>
</dbReference>
<keyword evidence="8" id="KW-0119">Carbohydrate metabolism</keyword>
<comment type="catalytic activity">
    <reaction evidence="1">
        <text>2-dehydro-3-deoxy-6-phospho-D-gluconate = D-glyceraldehyde 3-phosphate + pyruvate</text>
        <dbReference type="Rhea" id="RHEA:17089"/>
        <dbReference type="ChEBI" id="CHEBI:15361"/>
        <dbReference type="ChEBI" id="CHEBI:57569"/>
        <dbReference type="ChEBI" id="CHEBI:59776"/>
        <dbReference type="EC" id="4.1.2.14"/>
    </reaction>
</comment>